<accession>A0A3R8X3U5</accession>
<gene>
    <name evidence="1" type="ORF">DS079_15735</name>
</gene>
<organism evidence="1 2">
    <name type="scientific">Brachybacterium paraconglomeratum</name>
    <dbReference type="NCBI Taxonomy" id="173362"/>
    <lineage>
        <taxon>Bacteria</taxon>
        <taxon>Bacillati</taxon>
        <taxon>Actinomycetota</taxon>
        <taxon>Actinomycetes</taxon>
        <taxon>Micrococcales</taxon>
        <taxon>Dermabacteraceae</taxon>
        <taxon>Brachybacterium</taxon>
    </lineage>
</organism>
<proteinExistence type="predicted"/>
<dbReference type="AlphaFoldDB" id="A0A3R8X3U5"/>
<dbReference type="GeneID" id="78122469"/>
<dbReference type="RefSeq" id="WP_126988737.1">
    <property type="nucleotide sequence ID" value="NZ_JBCLTI010000001.1"/>
</dbReference>
<evidence type="ECO:0000313" key="2">
    <source>
        <dbReference type="Proteomes" id="UP000274327"/>
    </source>
</evidence>
<dbReference type="Proteomes" id="UP000274327">
    <property type="component" value="Unassembled WGS sequence"/>
</dbReference>
<comment type="caution">
    <text evidence="1">The sequence shown here is derived from an EMBL/GenBank/DDBJ whole genome shotgun (WGS) entry which is preliminary data.</text>
</comment>
<dbReference type="EMBL" id="QOCI01000017">
    <property type="protein sequence ID" value="RRR17154.1"/>
    <property type="molecule type" value="Genomic_DNA"/>
</dbReference>
<keyword evidence="2" id="KW-1185">Reference proteome</keyword>
<reference evidence="1 2" key="1">
    <citation type="submission" date="2018-07" db="EMBL/GenBank/DDBJ databases">
        <title>Brachybacteriurn paraconglorneratum KCTC 9916.</title>
        <authorList>
            <person name="Li Y."/>
        </authorList>
    </citation>
    <scope>NUCLEOTIDE SEQUENCE [LARGE SCALE GENOMIC DNA]</scope>
    <source>
        <strain evidence="1 2">KCTC 9916</strain>
    </source>
</reference>
<sequence>MILGSRPRPDDSARTYTVQMESRGNERFIVEDRLDAEFLELADEFAMKARRILAENPRKTRRRARR</sequence>
<evidence type="ECO:0000313" key="1">
    <source>
        <dbReference type="EMBL" id="RRR17154.1"/>
    </source>
</evidence>
<protein>
    <submittedName>
        <fullName evidence="1">Uncharacterized protein</fullName>
    </submittedName>
</protein>
<name>A0A3R8X3U5_9MICO</name>